<evidence type="ECO:0000256" key="6">
    <source>
        <dbReference type="ARBA" id="ARBA00023136"/>
    </source>
</evidence>
<dbReference type="GO" id="GO:0005886">
    <property type="term" value="C:plasma membrane"/>
    <property type="evidence" value="ECO:0007669"/>
    <property type="project" value="UniProtKB-SubCell"/>
</dbReference>
<feature type="transmembrane region" description="Helical" evidence="7">
    <location>
        <begin position="280"/>
        <end position="301"/>
    </location>
</feature>
<evidence type="ECO:0000313" key="10">
    <source>
        <dbReference type="Proteomes" id="UP001138997"/>
    </source>
</evidence>
<keyword evidence="6 7" id="KW-0472">Membrane</keyword>
<dbReference type="PANTHER" id="PTHR30193:SF1">
    <property type="entry name" value="ABC TRANSPORTER PERMEASE PROTEIN YESP-RELATED"/>
    <property type="match status" value="1"/>
</dbReference>
<feature type="transmembrane region" description="Helical" evidence="7">
    <location>
        <begin position="217"/>
        <end position="236"/>
    </location>
</feature>
<dbReference type="SUPFAM" id="SSF161098">
    <property type="entry name" value="MetI-like"/>
    <property type="match status" value="1"/>
</dbReference>
<comment type="similarity">
    <text evidence="7">Belongs to the binding-protein-dependent transport system permease family.</text>
</comment>
<dbReference type="InterPro" id="IPR000515">
    <property type="entry name" value="MetI-like"/>
</dbReference>
<keyword evidence="10" id="KW-1185">Reference proteome</keyword>
<dbReference type="Proteomes" id="UP001138997">
    <property type="component" value="Unassembled WGS sequence"/>
</dbReference>
<gene>
    <name evidence="9" type="ORF">LR394_35610</name>
</gene>
<dbReference type="AlphaFoldDB" id="A0A9X1NL96"/>
<evidence type="ECO:0000313" key="9">
    <source>
        <dbReference type="EMBL" id="MCD5316238.1"/>
    </source>
</evidence>
<sequence length="315" mass="34663">MSVLEKPAAPAAAAPPQPPKRWKRHEVIAGYGFLTPWLIGFFGLTAVPMLASLYLSFTRYNLFGAPEWIGLDNYLLLFEDPQFRQAAKVTLMYAVIGTPLKLAAALAIAMLLNSKRRGQGFYRSVFYAPSLIGASVSIAIVWRALFIDDGIVDRIGSGVGLDWGGWIGNPSLVMPMFVLLTTWQFGAPMVIFLAGLKQVPNELYEAAAVDGAGRWRKFVSITLPMLSPVIFFNLLLEAIHSFQIFSSAFIISNGTGAPAGSSLFYTLYLYLRGFQDFRMGYASAMAWVLVLVVGALTFVMFKTSNAWVHYGGDER</sequence>
<keyword evidence="3" id="KW-1003">Cell membrane</keyword>
<dbReference type="EMBL" id="JAJOMB010000028">
    <property type="protein sequence ID" value="MCD5316238.1"/>
    <property type="molecule type" value="Genomic_DNA"/>
</dbReference>
<dbReference type="Pfam" id="PF00528">
    <property type="entry name" value="BPD_transp_1"/>
    <property type="match status" value="1"/>
</dbReference>
<evidence type="ECO:0000256" key="2">
    <source>
        <dbReference type="ARBA" id="ARBA00022448"/>
    </source>
</evidence>
<dbReference type="RefSeq" id="WP_231449091.1">
    <property type="nucleotide sequence ID" value="NZ_JAJOMB010000028.1"/>
</dbReference>
<dbReference type="CDD" id="cd06261">
    <property type="entry name" value="TM_PBP2"/>
    <property type="match status" value="1"/>
</dbReference>
<feature type="transmembrane region" description="Helical" evidence="7">
    <location>
        <begin position="124"/>
        <end position="145"/>
    </location>
</feature>
<dbReference type="PROSITE" id="PS50928">
    <property type="entry name" value="ABC_TM1"/>
    <property type="match status" value="1"/>
</dbReference>
<feature type="transmembrane region" description="Helical" evidence="7">
    <location>
        <begin position="242"/>
        <end position="268"/>
    </location>
</feature>
<proteinExistence type="inferred from homology"/>
<keyword evidence="4 7" id="KW-0812">Transmembrane</keyword>
<feature type="transmembrane region" description="Helical" evidence="7">
    <location>
        <begin position="172"/>
        <end position="196"/>
    </location>
</feature>
<comment type="subcellular location">
    <subcellularLocation>
        <location evidence="1 7">Cell membrane</location>
        <topology evidence="1 7">Multi-pass membrane protein</topology>
    </subcellularLocation>
</comment>
<dbReference type="GO" id="GO:0055085">
    <property type="term" value="P:transmembrane transport"/>
    <property type="evidence" value="ECO:0007669"/>
    <property type="project" value="InterPro"/>
</dbReference>
<comment type="caution">
    <text evidence="9">The sequence shown here is derived from an EMBL/GenBank/DDBJ whole genome shotgun (WGS) entry which is preliminary data.</text>
</comment>
<evidence type="ECO:0000256" key="3">
    <source>
        <dbReference type="ARBA" id="ARBA00022475"/>
    </source>
</evidence>
<keyword evidence="2 7" id="KW-0813">Transport</keyword>
<name>A0A9X1NL96_9ACTN</name>
<accession>A0A9X1NL96</accession>
<evidence type="ECO:0000259" key="8">
    <source>
        <dbReference type="PROSITE" id="PS50928"/>
    </source>
</evidence>
<evidence type="ECO:0000256" key="7">
    <source>
        <dbReference type="RuleBase" id="RU363032"/>
    </source>
</evidence>
<dbReference type="InterPro" id="IPR035906">
    <property type="entry name" value="MetI-like_sf"/>
</dbReference>
<evidence type="ECO:0000256" key="1">
    <source>
        <dbReference type="ARBA" id="ARBA00004651"/>
    </source>
</evidence>
<feature type="domain" description="ABC transmembrane type-1" evidence="8">
    <location>
        <begin position="87"/>
        <end position="300"/>
    </location>
</feature>
<dbReference type="PANTHER" id="PTHR30193">
    <property type="entry name" value="ABC TRANSPORTER PERMEASE PROTEIN"/>
    <property type="match status" value="1"/>
</dbReference>
<feature type="transmembrane region" description="Helical" evidence="7">
    <location>
        <begin position="28"/>
        <end position="55"/>
    </location>
</feature>
<evidence type="ECO:0000256" key="5">
    <source>
        <dbReference type="ARBA" id="ARBA00022989"/>
    </source>
</evidence>
<reference evidence="9" key="1">
    <citation type="submission" date="2021-11" db="EMBL/GenBank/DDBJ databases">
        <title>Streptomyces corallinus and Kineosporia corallina sp. nov., two new coral-derived marine actinobacteria.</title>
        <authorList>
            <person name="Buangrab K."/>
            <person name="Sutthacheep M."/>
            <person name="Yeemin T."/>
            <person name="Harunari E."/>
            <person name="Igarashi Y."/>
            <person name="Sripreechasak P."/>
            <person name="Kanchanasin P."/>
            <person name="Tanasupawat S."/>
            <person name="Phongsopitanun W."/>
        </authorList>
    </citation>
    <scope>NUCLEOTIDE SEQUENCE</scope>
    <source>
        <strain evidence="9">JCM 31032</strain>
    </source>
</reference>
<protein>
    <submittedName>
        <fullName evidence="9">Sugar ABC transporter permease</fullName>
    </submittedName>
</protein>
<feature type="transmembrane region" description="Helical" evidence="7">
    <location>
        <begin position="91"/>
        <end position="112"/>
    </location>
</feature>
<keyword evidence="5 7" id="KW-1133">Transmembrane helix</keyword>
<organism evidence="9 10">
    <name type="scientific">Kineosporia babensis</name>
    <dbReference type="NCBI Taxonomy" id="499548"/>
    <lineage>
        <taxon>Bacteria</taxon>
        <taxon>Bacillati</taxon>
        <taxon>Actinomycetota</taxon>
        <taxon>Actinomycetes</taxon>
        <taxon>Kineosporiales</taxon>
        <taxon>Kineosporiaceae</taxon>
        <taxon>Kineosporia</taxon>
    </lineage>
</organism>
<dbReference type="Gene3D" id="1.10.3720.10">
    <property type="entry name" value="MetI-like"/>
    <property type="match status" value="1"/>
</dbReference>
<evidence type="ECO:0000256" key="4">
    <source>
        <dbReference type="ARBA" id="ARBA00022692"/>
    </source>
</evidence>
<dbReference type="InterPro" id="IPR051393">
    <property type="entry name" value="ABC_transporter_permease"/>
</dbReference>